<evidence type="ECO:0000256" key="3">
    <source>
        <dbReference type="PROSITE-ProRule" id="PRU00504"/>
    </source>
</evidence>
<reference evidence="7 9" key="2">
    <citation type="submission" date="2016-11" db="EMBL/GenBank/DDBJ databases">
        <title>Whole genomes of Flavobacteriaceae.</title>
        <authorList>
            <person name="Stine C."/>
            <person name="Li C."/>
            <person name="Tadesse D."/>
        </authorList>
    </citation>
    <scope>NUCLEOTIDE SEQUENCE [LARGE SCALE GENOMIC DNA]</scope>
    <source>
        <strain evidence="7 9">ATCC 29551</strain>
    </source>
</reference>
<dbReference type="EMBL" id="MUGY01000011">
    <property type="protein sequence ID" value="OXA94036.1"/>
    <property type="molecule type" value="Genomic_DNA"/>
</dbReference>
<dbReference type="InterPro" id="IPR051344">
    <property type="entry name" value="Vgb"/>
</dbReference>
<feature type="repeat" description="NHL" evidence="3">
    <location>
        <begin position="29"/>
        <end position="57"/>
    </location>
</feature>
<keyword evidence="1 4" id="KW-0732">Signal</keyword>
<comment type="caution">
    <text evidence="6">The sequence shown here is derived from an EMBL/GenBank/DDBJ whole genome shotgun (WGS) entry which is preliminary data.</text>
</comment>
<dbReference type="NCBIfam" id="TIGR04183">
    <property type="entry name" value="Por_Secre_tail"/>
    <property type="match status" value="1"/>
</dbReference>
<dbReference type="eggNOG" id="COG1470">
    <property type="taxonomic scope" value="Bacteria"/>
</dbReference>
<dbReference type="eggNOG" id="COG3386">
    <property type="taxonomic scope" value="Bacteria"/>
</dbReference>
<dbReference type="Pfam" id="PF18962">
    <property type="entry name" value="Por_Secre_tail"/>
    <property type="match status" value="1"/>
</dbReference>
<evidence type="ECO:0000313" key="7">
    <source>
        <dbReference type="EMBL" id="OXA94036.1"/>
    </source>
</evidence>
<evidence type="ECO:0000256" key="2">
    <source>
        <dbReference type="ARBA" id="ARBA00022737"/>
    </source>
</evidence>
<dbReference type="PANTHER" id="PTHR40274:SF3">
    <property type="entry name" value="VIRGINIAMYCIN B LYASE"/>
    <property type="match status" value="1"/>
</dbReference>
<dbReference type="Gene3D" id="2.120.10.30">
    <property type="entry name" value="TolB, C-terminal domain"/>
    <property type="match status" value="1"/>
</dbReference>
<dbReference type="STRING" id="991.IW20_16285"/>
<dbReference type="SUPFAM" id="SSF101898">
    <property type="entry name" value="NHL repeat"/>
    <property type="match status" value="1"/>
</dbReference>
<evidence type="ECO:0000313" key="6">
    <source>
        <dbReference type="EMBL" id="KFF14983.1"/>
    </source>
</evidence>
<gene>
    <name evidence="7" type="ORF">B0A62_11805</name>
    <name evidence="6" type="ORF">IW20_16285</name>
</gene>
<dbReference type="EMBL" id="JPRM01000025">
    <property type="protein sequence ID" value="KFF14983.1"/>
    <property type="molecule type" value="Genomic_DNA"/>
</dbReference>
<dbReference type="Pfam" id="PF24684">
    <property type="entry name" value="Vgb_lyase"/>
    <property type="match status" value="1"/>
</dbReference>
<keyword evidence="9" id="KW-1185">Reference proteome</keyword>
<sequence>MKKILLFALFSTFSINAQTPSDYVTGLPNPTGIAFDSAGNLYVADYGAYNVTKITPNFTKTPFISALNGTPQQIAFDVNGNLWIAGSGSFNGIVKVNTAGVSTTYSASGSPYGIAIDASGNVYYSEANSGDIKKLDPNGTVSTFATGLTQPNGMVFDKSGNLIVADKGQGEIKKITPAGVVSTLISGMMNPSNLLYTPNGDLYISTGILGRIFRFPTGSANGTAPDFYIRPNISDSVGQMAFYNGALYVSTNAKKVIKITDPMLGLKDVNSVTDNFVVYPNPATDYLVIENSKVDLKTIQLFDMTGREVQNFKASDSKDNKIILSNLTSGNYILKVNNTSKKIIVK</sequence>
<feature type="signal peptide" evidence="4">
    <location>
        <begin position="1"/>
        <end position="17"/>
    </location>
</feature>
<evidence type="ECO:0000256" key="1">
    <source>
        <dbReference type="ARBA" id="ARBA00022729"/>
    </source>
</evidence>
<evidence type="ECO:0000313" key="8">
    <source>
        <dbReference type="Proteomes" id="UP000028712"/>
    </source>
</evidence>
<evidence type="ECO:0000313" key="9">
    <source>
        <dbReference type="Proteomes" id="UP000198424"/>
    </source>
</evidence>
<dbReference type="AlphaFoldDB" id="A0A086AE69"/>
<dbReference type="InterPro" id="IPR011042">
    <property type="entry name" value="6-blade_b-propeller_TolB-like"/>
</dbReference>
<dbReference type="InterPro" id="IPR001258">
    <property type="entry name" value="NHL_repeat"/>
</dbReference>
<evidence type="ECO:0000256" key="4">
    <source>
        <dbReference type="SAM" id="SignalP"/>
    </source>
</evidence>
<dbReference type="Proteomes" id="UP000198424">
    <property type="component" value="Unassembled WGS sequence"/>
</dbReference>
<dbReference type="Proteomes" id="UP000028712">
    <property type="component" value="Unassembled WGS sequence"/>
</dbReference>
<organism evidence="6 8">
    <name type="scientific">Flavobacterium hydatis</name>
    <name type="common">Cytophaga aquatilis</name>
    <dbReference type="NCBI Taxonomy" id="991"/>
    <lineage>
        <taxon>Bacteria</taxon>
        <taxon>Pseudomonadati</taxon>
        <taxon>Bacteroidota</taxon>
        <taxon>Flavobacteriia</taxon>
        <taxon>Flavobacteriales</taxon>
        <taxon>Flavobacteriaceae</taxon>
        <taxon>Flavobacterium</taxon>
    </lineage>
</organism>
<dbReference type="InterPro" id="IPR026444">
    <property type="entry name" value="Secre_tail"/>
</dbReference>
<dbReference type="PANTHER" id="PTHR40274">
    <property type="entry name" value="VIRGINIAMYCIN B LYASE"/>
    <property type="match status" value="1"/>
</dbReference>
<protein>
    <submittedName>
        <fullName evidence="7">T9SS C-terminal target domain-containing protein</fullName>
    </submittedName>
</protein>
<proteinExistence type="predicted"/>
<keyword evidence="2" id="KW-0677">Repeat</keyword>
<dbReference type="RefSeq" id="WP_035624381.1">
    <property type="nucleotide sequence ID" value="NZ_JBEWQG010000003.1"/>
</dbReference>
<feature type="domain" description="Secretion system C-terminal sorting" evidence="5">
    <location>
        <begin position="278"/>
        <end position="345"/>
    </location>
</feature>
<feature type="chain" id="PRO_5001802667" evidence="4">
    <location>
        <begin position="18"/>
        <end position="346"/>
    </location>
</feature>
<reference evidence="6 8" key="1">
    <citation type="submission" date="2014-07" db="EMBL/GenBank/DDBJ databases">
        <title>Genome of Flavobacterium hydatis DSM 2063.</title>
        <authorList>
            <person name="Pipes S.E."/>
            <person name="Stropko S.J."/>
            <person name="Newman J.D."/>
        </authorList>
    </citation>
    <scope>NUCLEOTIDE SEQUENCE [LARGE SCALE GENOMIC DNA]</scope>
    <source>
        <strain evidence="6 8">DSM 2063</strain>
    </source>
</reference>
<dbReference type="OrthoDB" id="9770043at2"/>
<evidence type="ECO:0000259" key="5">
    <source>
        <dbReference type="Pfam" id="PF18962"/>
    </source>
</evidence>
<name>A0A086AE69_FLAHY</name>
<accession>A0A086AE69</accession>
<dbReference type="PROSITE" id="PS51125">
    <property type="entry name" value="NHL"/>
    <property type="match status" value="1"/>
</dbReference>